<comment type="caution">
    <text evidence="2">The sequence shown here is derived from an EMBL/GenBank/DDBJ whole genome shotgun (WGS) entry which is preliminary data.</text>
</comment>
<protein>
    <submittedName>
        <fullName evidence="2">Nucleoprotein/polynucleotide-associated enzyme</fullName>
    </submittedName>
</protein>
<feature type="compositionally biased region" description="Low complexity" evidence="1">
    <location>
        <begin position="39"/>
        <end position="63"/>
    </location>
</feature>
<reference evidence="2 4" key="1">
    <citation type="submission" date="2014-09" db="EMBL/GenBank/DDBJ databases">
        <title>Xanthomonadaceae 3.5X direct submission.</title>
        <authorList>
            <person name="Fang T."/>
            <person name="Wang H."/>
        </authorList>
    </citation>
    <scope>NUCLEOTIDE SEQUENCE [LARGE SCALE GENOMIC DNA]</scope>
    <source>
        <strain evidence="2 4">3.5X</strain>
    </source>
</reference>
<gene>
    <name evidence="3" type="ORF">HNQ86_000428</name>
    <name evidence="2" type="ORF">LF63_0108930</name>
</gene>
<name>A0A099CWU8_9GAMM</name>
<dbReference type="HOGENOM" id="CLU_098678_1_0_6"/>
<feature type="compositionally biased region" description="Basic and acidic residues" evidence="1">
    <location>
        <begin position="20"/>
        <end position="29"/>
    </location>
</feature>
<dbReference type="RefSeq" id="WP_043101121.1">
    <property type="nucleotide sequence ID" value="NZ_JACHET010000001.1"/>
</dbReference>
<keyword evidence="4" id="KW-1185">Reference proteome</keyword>
<dbReference type="InterPro" id="IPR018636">
    <property type="entry name" value="DUF2058"/>
</dbReference>
<dbReference type="EMBL" id="JROI01000011">
    <property type="protein sequence ID" value="KGI77470.1"/>
    <property type="molecule type" value="Genomic_DNA"/>
</dbReference>
<proteinExistence type="predicted"/>
<evidence type="ECO:0000313" key="3">
    <source>
        <dbReference type="EMBL" id="MBB6183083.1"/>
    </source>
</evidence>
<reference evidence="3 5" key="2">
    <citation type="submission" date="2020-08" db="EMBL/GenBank/DDBJ databases">
        <title>Genomic Encyclopedia of Type Strains, Phase IV (KMG-IV): sequencing the most valuable type-strain genomes for metagenomic binning, comparative biology and taxonomic classification.</title>
        <authorList>
            <person name="Goeker M."/>
        </authorList>
    </citation>
    <scope>NUCLEOTIDE SEQUENCE [LARGE SCALE GENOMIC DNA]</scope>
    <source>
        <strain evidence="3 5">DSM 107085</strain>
    </source>
</reference>
<dbReference type="AlphaFoldDB" id="A0A099CWU8"/>
<dbReference type="Pfam" id="PF09831">
    <property type="entry name" value="DUF2058"/>
    <property type="match status" value="1"/>
</dbReference>
<evidence type="ECO:0000313" key="5">
    <source>
        <dbReference type="Proteomes" id="UP000560000"/>
    </source>
</evidence>
<dbReference type="Proteomes" id="UP000029708">
    <property type="component" value="Unassembled WGS sequence"/>
</dbReference>
<dbReference type="OrthoDB" id="5294470at2"/>
<dbReference type="EMBL" id="JACHET010000001">
    <property type="protein sequence ID" value="MBB6183083.1"/>
    <property type="molecule type" value="Genomic_DNA"/>
</dbReference>
<dbReference type="STRING" id="1543381.LF63_0108930"/>
<feature type="compositionally biased region" description="Basic and acidic residues" evidence="1">
    <location>
        <begin position="64"/>
        <end position="85"/>
    </location>
</feature>
<evidence type="ECO:0000256" key="1">
    <source>
        <dbReference type="SAM" id="MobiDB-lite"/>
    </source>
</evidence>
<organism evidence="2 4">
    <name type="scientific">Oleiagrimonas soli</name>
    <dbReference type="NCBI Taxonomy" id="1543381"/>
    <lineage>
        <taxon>Bacteria</taxon>
        <taxon>Pseudomonadati</taxon>
        <taxon>Pseudomonadota</taxon>
        <taxon>Gammaproteobacteria</taxon>
        <taxon>Lysobacterales</taxon>
        <taxon>Rhodanobacteraceae</taxon>
        <taxon>Oleiagrimonas</taxon>
    </lineage>
</organism>
<feature type="region of interest" description="Disordered" evidence="1">
    <location>
        <begin position="1"/>
        <end position="95"/>
    </location>
</feature>
<evidence type="ECO:0000313" key="4">
    <source>
        <dbReference type="Proteomes" id="UP000029708"/>
    </source>
</evidence>
<accession>A0A099CWU8</accession>
<sequence>MADSLRDQLLKAGFVSKAKPASERRESGNKKRGGKRRPPQAASGGSAAPASGEVDLARAYAMRAKAEASERRREKEEAERQARERKERKRKLQDALQGAVLNKPDAELMRHFEYGGKIRRVHVDADQLARINAGELVVVQQGGRYLLVTLEVAEKILAFAPEHIALQVDPDAAPAEGDDGVPDDLVW</sequence>
<evidence type="ECO:0000313" key="2">
    <source>
        <dbReference type="EMBL" id="KGI77470.1"/>
    </source>
</evidence>
<dbReference type="Proteomes" id="UP000560000">
    <property type="component" value="Unassembled WGS sequence"/>
</dbReference>